<protein>
    <submittedName>
        <fullName evidence="2">Uncharacterized protein</fullName>
    </submittedName>
</protein>
<evidence type="ECO:0000256" key="1">
    <source>
        <dbReference type="SAM" id="MobiDB-lite"/>
    </source>
</evidence>
<sequence>MSSNATAASPPSVRAKRPRLSSPPAPTGKTGDSHSDHDNDSYSQGHNDSPPQSPVTNDNAVDEPTQASSVAPVPRKLKPYRLRPDPANQHPSTATASTAVHAQAALLRD</sequence>
<evidence type="ECO:0000313" key="2">
    <source>
        <dbReference type="EMBL" id="ORZ32636.1"/>
    </source>
</evidence>
<dbReference type="AlphaFoldDB" id="A0A1Y2HDI3"/>
<feature type="non-terminal residue" evidence="2">
    <location>
        <position position="109"/>
    </location>
</feature>
<dbReference type="EMBL" id="MCFL01000044">
    <property type="protein sequence ID" value="ORZ32636.1"/>
    <property type="molecule type" value="Genomic_DNA"/>
</dbReference>
<keyword evidence="3" id="KW-1185">Reference proteome</keyword>
<comment type="caution">
    <text evidence="2">The sequence shown here is derived from an EMBL/GenBank/DDBJ whole genome shotgun (WGS) entry which is preliminary data.</text>
</comment>
<evidence type="ECO:0000313" key="3">
    <source>
        <dbReference type="Proteomes" id="UP000193411"/>
    </source>
</evidence>
<feature type="compositionally biased region" description="Basic and acidic residues" evidence="1">
    <location>
        <begin position="31"/>
        <end position="40"/>
    </location>
</feature>
<gene>
    <name evidence="2" type="ORF">BCR44DRAFT_54973</name>
</gene>
<organism evidence="2 3">
    <name type="scientific">Catenaria anguillulae PL171</name>
    <dbReference type="NCBI Taxonomy" id="765915"/>
    <lineage>
        <taxon>Eukaryota</taxon>
        <taxon>Fungi</taxon>
        <taxon>Fungi incertae sedis</taxon>
        <taxon>Blastocladiomycota</taxon>
        <taxon>Blastocladiomycetes</taxon>
        <taxon>Blastocladiales</taxon>
        <taxon>Catenariaceae</taxon>
        <taxon>Catenaria</taxon>
    </lineage>
</organism>
<name>A0A1Y2HDI3_9FUNG</name>
<accession>A0A1Y2HDI3</accession>
<proteinExistence type="predicted"/>
<feature type="region of interest" description="Disordered" evidence="1">
    <location>
        <begin position="1"/>
        <end position="109"/>
    </location>
</feature>
<reference evidence="2 3" key="1">
    <citation type="submission" date="2016-07" db="EMBL/GenBank/DDBJ databases">
        <title>Pervasive Adenine N6-methylation of Active Genes in Fungi.</title>
        <authorList>
            <consortium name="DOE Joint Genome Institute"/>
            <person name="Mondo S.J."/>
            <person name="Dannebaum R.O."/>
            <person name="Kuo R.C."/>
            <person name="Labutti K."/>
            <person name="Haridas S."/>
            <person name="Kuo A."/>
            <person name="Salamov A."/>
            <person name="Ahrendt S.R."/>
            <person name="Lipzen A."/>
            <person name="Sullivan W."/>
            <person name="Andreopoulos W.B."/>
            <person name="Clum A."/>
            <person name="Lindquist E."/>
            <person name="Daum C."/>
            <person name="Ramamoorthy G.K."/>
            <person name="Gryganskyi A."/>
            <person name="Culley D."/>
            <person name="Magnuson J.K."/>
            <person name="James T.Y."/>
            <person name="O'Malley M.A."/>
            <person name="Stajich J.E."/>
            <person name="Spatafora J.W."/>
            <person name="Visel A."/>
            <person name="Grigoriev I.V."/>
        </authorList>
    </citation>
    <scope>NUCLEOTIDE SEQUENCE [LARGE SCALE GENOMIC DNA]</scope>
    <source>
        <strain evidence="2 3">PL171</strain>
    </source>
</reference>
<dbReference type="Proteomes" id="UP000193411">
    <property type="component" value="Unassembled WGS sequence"/>
</dbReference>
<feature type="compositionally biased region" description="Low complexity" evidence="1">
    <location>
        <begin position="93"/>
        <end position="109"/>
    </location>
</feature>
<feature type="compositionally biased region" description="Polar residues" evidence="1">
    <location>
        <begin position="44"/>
        <end position="69"/>
    </location>
</feature>